<reference evidence="3" key="1">
    <citation type="submission" date="2011-07" db="EMBL/GenBank/DDBJ databases">
        <authorList>
            <consortium name="Caenorhabditis brenneri Sequencing and Analysis Consortium"/>
            <person name="Wilson R.K."/>
        </authorList>
    </citation>
    <scope>NUCLEOTIDE SEQUENCE [LARGE SCALE GENOMIC DNA]</scope>
    <source>
        <strain evidence="3">PB2801</strain>
    </source>
</reference>
<proteinExistence type="predicted"/>
<dbReference type="EMBL" id="GL379857">
    <property type="protein sequence ID" value="EGT56832.1"/>
    <property type="molecule type" value="Genomic_DNA"/>
</dbReference>
<organism evidence="3">
    <name type="scientific">Caenorhabditis brenneri</name>
    <name type="common">Nematode worm</name>
    <dbReference type="NCBI Taxonomy" id="135651"/>
    <lineage>
        <taxon>Eukaryota</taxon>
        <taxon>Metazoa</taxon>
        <taxon>Ecdysozoa</taxon>
        <taxon>Nematoda</taxon>
        <taxon>Chromadorea</taxon>
        <taxon>Rhabditida</taxon>
        <taxon>Rhabditina</taxon>
        <taxon>Rhabditomorpha</taxon>
        <taxon>Rhabditoidea</taxon>
        <taxon>Rhabditidae</taxon>
        <taxon>Peloderinae</taxon>
        <taxon>Caenorhabditis</taxon>
    </lineage>
</organism>
<dbReference type="PANTHER" id="PTHR13402:SF30">
    <property type="entry name" value="PROTEIN TRANSPORT PROTEIN SEC16"/>
    <property type="match status" value="1"/>
</dbReference>
<gene>
    <name evidence="2" type="ORF">CAEBREN_13873</name>
</gene>
<evidence type="ECO:0000313" key="3">
    <source>
        <dbReference type="Proteomes" id="UP000008068"/>
    </source>
</evidence>
<accession>G0NBA9</accession>
<dbReference type="GO" id="GO:0007030">
    <property type="term" value="P:Golgi organization"/>
    <property type="evidence" value="ECO:0007669"/>
    <property type="project" value="TreeGrafter"/>
</dbReference>
<dbReference type="InParanoid" id="G0NBA9"/>
<feature type="region of interest" description="Disordered" evidence="1">
    <location>
        <begin position="1"/>
        <end position="23"/>
    </location>
</feature>
<dbReference type="OrthoDB" id="8918678at2759"/>
<dbReference type="PANTHER" id="PTHR13402">
    <property type="entry name" value="RGPR-RELATED"/>
    <property type="match status" value="1"/>
</dbReference>
<dbReference type="STRING" id="135651.G0NBA9"/>
<sequence>MQQKQFYRGQEAPQHYQQSHQGDDDEKVLYHCGVSHVNMNTWRRLKGKHGIPSEFYNLNPIEKPAFMFYTVVFKQPYRNVAAFHNKLNRMFYKYVWAGDSNEDTLFKICSLIQYIEQQREKQLADPNMKALLFSDDPDGQSETNSDYEESLNAYDIYNNGPLKFTCPHSFLHISTGAQIISIQPDQSISAVSRFLQTRSLNNPVTTLVSVAKGENAPVLTNPPLDDHMSWRTHAAITLANLGERETALSSIHKLGEALATRDYHCAADFCFLVCGVLGGKNPFEPELTPSVEYQTTLVKYAKLLANHGFYSDVFSYCTGIAREIWFHLPLFKGYYLLELCDLAESLYHKADANPQTLKAGFVTRQQLETVTETVAEAVNVEEPPQNYGYQQQQPELTELPPSQPGISRQVQLLHSMTHE</sequence>
<dbReference type="AlphaFoldDB" id="G0NBA9"/>
<dbReference type="HOGENOM" id="CLU_655927_0_0_1"/>
<evidence type="ECO:0000313" key="2">
    <source>
        <dbReference type="EMBL" id="EGT56832.1"/>
    </source>
</evidence>
<keyword evidence="3" id="KW-1185">Reference proteome</keyword>
<evidence type="ECO:0008006" key="4">
    <source>
        <dbReference type="Google" id="ProtNLM"/>
    </source>
</evidence>
<dbReference type="GO" id="GO:0070973">
    <property type="term" value="P:protein localization to endoplasmic reticulum exit site"/>
    <property type="evidence" value="ECO:0007669"/>
    <property type="project" value="TreeGrafter"/>
</dbReference>
<dbReference type="eggNOG" id="KOG1913">
    <property type="taxonomic scope" value="Eukaryota"/>
</dbReference>
<evidence type="ECO:0000256" key="1">
    <source>
        <dbReference type="SAM" id="MobiDB-lite"/>
    </source>
</evidence>
<name>G0NBA9_CAEBE</name>
<dbReference type="Gene3D" id="1.25.40.1030">
    <property type="match status" value="1"/>
</dbReference>
<dbReference type="Proteomes" id="UP000008068">
    <property type="component" value="Unassembled WGS sequence"/>
</dbReference>
<protein>
    <recommendedName>
        <fullName evidence="4">Protein transport protein sec16</fullName>
    </recommendedName>
</protein>
<dbReference type="GO" id="GO:0012507">
    <property type="term" value="C:ER to Golgi transport vesicle membrane"/>
    <property type="evidence" value="ECO:0007669"/>
    <property type="project" value="TreeGrafter"/>
</dbReference>
<dbReference type="GO" id="GO:0070971">
    <property type="term" value="C:endoplasmic reticulum exit site"/>
    <property type="evidence" value="ECO:0007669"/>
    <property type="project" value="TreeGrafter"/>
</dbReference>